<keyword evidence="3" id="KW-0804">Transcription</keyword>
<dbReference type="PANTHER" id="PTHR13096:SF8">
    <property type="entry name" value="RIBOSOMAL OXYGENASE 1"/>
    <property type="match status" value="1"/>
</dbReference>
<dbReference type="Proteomes" id="UP000095192">
    <property type="component" value="Unassembled WGS sequence"/>
</dbReference>
<evidence type="ECO:0000256" key="3">
    <source>
        <dbReference type="RuleBase" id="RU366061"/>
    </source>
</evidence>
<dbReference type="AlphaFoldDB" id="A0A1D3D955"/>
<evidence type="ECO:0000313" key="6">
    <source>
        <dbReference type="EMBL" id="OEH79992.1"/>
    </source>
</evidence>
<feature type="domain" description="JmjC" evidence="5">
    <location>
        <begin position="210"/>
        <end position="346"/>
    </location>
</feature>
<dbReference type="InterPro" id="IPR039994">
    <property type="entry name" value="NO66-like"/>
</dbReference>
<dbReference type="GO" id="GO:0005730">
    <property type="term" value="C:nucleolus"/>
    <property type="evidence" value="ECO:0007669"/>
    <property type="project" value="TreeGrafter"/>
</dbReference>
<keyword evidence="3" id="KW-0805">Transcription regulation</keyword>
<dbReference type="Pfam" id="PF08007">
    <property type="entry name" value="JmjC_2"/>
    <property type="match status" value="1"/>
</dbReference>
<comment type="subcellular location">
    <subcellularLocation>
        <location evidence="3">Nucleus</location>
    </subcellularLocation>
</comment>
<comment type="function">
    <text evidence="3">Oxygenase that can act as both a histone lysine demethylase and a ribosomal histidine hydroxylase.</text>
</comment>
<evidence type="ECO:0000259" key="5">
    <source>
        <dbReference type="PROSITE" id="PS51184"/>
    </source>
</evidence>
<keyword evidence="2 3" id="KW-0408">Iron</keyword>
<comment type="cofactor">
    <cofactor evidence="3">
        <name>Fe(2+)</name>
        <dbReference type="ChEBI" id="CHEBI:29033"/>
    </cofactor>
    <text evidence="3">Binds 1 Fe(2+) ion per subunit.</text>
</comment>
<dbReference type="Gene3D" id="2.60.120.650">
    <property type="entry name" value="Cupin"/>
    <property type="match status" value="1"/>
</dbReference>
<dbReference type="GO" id="GO:0051864">
    <property type="term" value="F:histone H3K36 demethylase activity"/>
    <property type="evidence" value="ECO:0007669"/>
    <property type="project" value="TreeGrafter"/>
</dbReference>
<dbReference type="PROSITE" id="PS51184">
    <property type="entry name" value="JMJC"/>
    <property type="match status" value="1"/>
</dbReference>
<accession>A0A1D3D955</accession>
<dbReference type="GO" id="GO:0032259">
    <property type="term" value="P:methylation"/>
    <property type="evidence" value="ECO:0007669"/>
    <property type="project" value="UniProtKB-KW"/>
</dbReference>
<dbReference type="InterPro" id="IPR003347">
    <property type="entry name" value="JmjC_dom"/>
</dbReference>
<evidence type="ECO:0000256" key="4">
    <source>
        <dbReference type="SAM" id="MobiDB-lite"/>
    </source>
</evidence>
<keyword evidence="1 3" id="KW-0479">Metal-binding</keyword>
<dbReference type="InParanoid" id="A0A1D3D955"/>
<comment type="caution">
    <text evidence="6">The sequence shown here is derived from an EMBL/GenBank/DDBJ whole genome shotgun (WGS) entry which is preliminary data.</text>
</comment>
<comment type="similarity">
    <text evidence="3">Belongs to the ROX family.</text>
</comment>
<feature type="compositionally biased region" description="Polar residues" evidence="4">
    <location>
        <begin position="63"/>
        <end position="79"/>
    </location>
</feature>
<dbReference type="VEuPathDB" id="ToxoDB:cyc_00975"/>
<gene>
    <name evidence="6" type="ORF">cyc_00975</name>
</gene>
<evidence type="ECO:0000256" key="1">
    <source>
        <dbReference type="ARBA" id="ARBA00022723"/>
    </source>
</evidence>
<feature type="region of interest" description="Disordered" evidence="4">
    <location>
        <begin position="46"/>
        <end position="80"/>
    </location>
</feature>
<evidence type="ECO:0000256" key="2">
    <source>
        <dbReference type="ARBA" id="ARBA00023004"/>
    </source>
</evidence>
<reference evidence="6 7" key="1">
    <citation type="journal article" date="2016" name="BMC Genomics">
        <title>Comparative genomics reveals Cyclospora cayetanensis possesses coccidia-like metabolism and invasion components but unique surface antigens.</title>
        <authorList>
            <person name="Liu S."/>
            <person name="Wang L."/>
            <person name="Zheng H."/>
            <person name="Xu Z."/>
            <person name="Roellig D.M."/>
            <person name="Li N."/>
            <person name="Frace M.A."/>
            <person name="Tang K."/>
            <person name="Arrowood M.J."/>
            <person name="Moss D.M."/>
            <person name="Zhang L."/>
            <person name="Feng Y."/>
            <person name="Xiao L."/>
        </authorList>
    </citation>
    <scope>NUCLEOTIDE SEQUENCE [LARGE SCALE GENOMIC DNA]</scope>
    <source>
        <strain evidence="6 7">CHN_HEN01</strain>
    </source>
</reference>
<proteinExistence type="inferred from homology"/>
<dbReference type="SUPFAM" id="SSF51197">
    <property type="entry name" value="Clavaminate synthase-like"/>
    <property type="match status" value="1"/>
</dbReference>
<dbReference type="EMBL" id="JROU02000216">
    <property type="protein sequence ID" value="OEH79992.1"/>
    <property type="molecule type" value="Genomic_DNA"/>
</dbReference>
<dbReference type="EC" id="1.14.11.-" evidence="3"/>
<dbReference type="GO" id="GO:0008168">
    <property type="term" value="F:methyltransferase activity"/>
    <property type="evidence" value="ECO:0007669"/>
    <property type="project" value="UniProtKB-KW"/>
</dbReference>
<dbReference type="VEuPathDB" id="ToxoDB:LOC34618060"/>
<name>A0A1D3D955_9EIME</name>
<dbReference type="GO" id="GO:0032453">
    <property type="term" value="F:histone H3K4 demethylase activity"/>
    <property type="evidence" value="ECO:0007669"/>
    <property type="project" value="TreeGrafter"/>
</dbReference>
<organism evidence="6 7">
    <name type="scientific">Cyclospora cayetanensis</name>
    <dbReference type="NCBI Taxonomy" id="88456"/>
    <lineage>
        <taxon>Eukaryota</taxon>
        <taxon>Sar</taxon>
        <taxon>Alveolata</taxon>
        <taxon>Apicomplexa</taxon>
        <taxon>Conoidasida</taxon>
        <taxon>Coccidia</taxon>
        <taxon>Eucoccidiorida</taxon>
        <taxon>Eimeriorina</taxon>
        <taxon>Eimeriidae</taxon>
        <taxon>Cyclospora</taxon>
    </lineage>
</organism>
<dbReference type="GO" id="GO:0005506">
    <property type="term" value="F:iron ion binding"/>
    <property type="evidence" value="ECO:0007669"/>
    <property type="project" value="UniProtKB-UniRule"/>
</dbReference>
<evidence type="ECO:0000313" key="7">
    <source>
        <dbReference type="Proteomes" id="UP000095192"/>
    </source>
</evidence>
<dbReference type="PANTHER" id="PTHR13096">
    <property type="entry name" value="MINA53 MYC INDUCED NUCLEAR ANTIGEN"/>
    <property type="match status" value="1"/>
</dbReference>
<keyword evidence="3" id="KW-0539">Nucleus</keyword>
<keyword evidence="7" id="KW-1185">Reference proteome</keyword>
<protein>
    <recommendedName>
        <fullName evidence="3">Bifunctional lysine-specific demethylase and histidyl-hydroxylase</fullName>
        <ecNumber evidence="3">1.14.11.-</ecNumber>
    </recommendedName>
</protein>
<keyword evidence="3" id="KW-0560">Oxidoreductase</keyword>
<sequence length="486" mass="53886">MALFYALEKQKEDLPAKMPYTRRDRIASHGYVLCILSKSLQCPTEAQATTGGGRRPRVLSPPTGASSDSHLPGNTNRFSTHPLMHQDAQLQQQEVEGARLADCFASQCLSDDFFNNTWERKHHIWRRDALKSHSIGPNLFNPSSFAELIYRVWMANNLALFKEGTAIEVGVPPSWPSGSRVEGPALAVWGCLLRPYLGTTSYILNQADRGSPMLYAFCRRLAEKLFYHVFAVGYLTPPKSYTVGAHTDAQDVFLLQLWGCKEWDIYNSPLGLCLSSEMLGKKGPIEQASDLGTPTSFCLNAGDILYIPRGMAHKGRTAEEISLHVTITIPTAEFSHETPRLAGGPETEKRRREMTKRLLEDVNKHLNYEGLLAACDDHAANLTAMQCSQYRVSQEAAVKLPIHWHSVVRLQDGISCECEEDSSTAIFTKGTAVLRLPICPTASAVMRVLAQGEPIEVAELPCADGFEAFCVCVVLLNKGLIQVERY</sequence>
<keyword evidence="3" id="KW-0223">Dioxygenase</keyword>